<dbReference type="Pfam" id="PF01381">
    <property type="entry name" value="HTH_3"/>
    <property type="match status" value="1"/>
</dbReference>
<dbReference type="AlphaFoldDB" id="A0A0B6WZM8"/>
<sequence>MKSSDESNERLAAEREARELKKRVGENLARLRRQRGLSLEKLATLSGVSRAMLGQIEAGESTPTIALLWKIARGLDVRFADLLGDEEPEEVEVLPVNRARILRSADSGFESRALFPFDRRRRAEFYELRLRAGHVEHAVAHPEGTYENLVVHSGRLRLTVGDHEPVELRAGDAVYFRADVPHIYENPGTRDTLMYLVMTYAEPRF</sequence>
<dbReference type="STRING" id="454194.PYK22_02179"/>
<organism evidence="4 5">
    <name type="scientific">Pyrinomonas methylaliphatogenes</name>
    <dbReference type="NCBI Taxonomy" id="454194"/>
    <lineage>
        <taxon>Bacteria</taxon>
        <taxon>Pseudomonadati</taxon>
        <taxon>Acidobacteriota</taxon>
        <taxon>Blastocatellia</taxon>
        <taxon>Blastocatellales</taxon>
        <taxon>Pyrinomonadaceae</taxon>
        <taxon>Pyrinomonas</taxon>
    </lineage>
</organism>
<proteinExistence type="predicted"/>
<evidence type="ECO:0000259" key="3">
    <source>
        <dbReference type="PROSITE" id="PS50943"/>
    </source>
</evidence>
<feature type="coiled-coil region" evidence="2">
    <location>
        <begin position="3"/>
        <end position="34"/>
    </location>
</feature>
<dbReference type="GO" id="GO:0003677">
    <property type="term" value="F:DNA binding"/>
    <property type="evidence" value="ECO:0007669"/>
    <property type="project" value="UniProtKB-KW"/>
</dbReference>
<keyword evidence="1" id="KW-0238">DNA-binding</keyword>
<evidence type="ECO:0000256" key="2">
    <source>
        <dbReference type="SAM" id="Coils"/>
    </source>
</evidence>
<dbReference type="InterPro" id="IPR014710">
    <property type="entry name" value="RmlC-like_jellyroll"/>
</dbReference>
<dbReference type="GO" id="GO:0003700">
    <property type="term" value="F:DNA-binding transcription factor activity"/>
    <property type="evidence" value="ECO:0007669"/>
    <property type="project" value="TreeGrafter"/>
</dbReference>
<dbReference type="InterPro" id="IPR001387">
    <property type="entry name" value="Cro/C1-type_HTH"/>
</dbReference>
<evidence type="ECO:0000313" key="5">
    <source>
        <dbReference type="Proteomes" id="UP000031518"/>
    </source>
</evidence>
<dbReference type="CDD" id="cd02209">
    <property type="entry name" value="cupin_XRE_C"/>
    <property type="match status" value="1"/>
</dbReference>
<dbReference type="InterPro" id="IPR013096">
    <property type="entry name" value="Cupin_2"/>
</dbReference>
<evidence type="ECO:0000256" key="1">
    <source>
        <dbReference type="ARBA" id="ARBA00023125"/>
    </source>
</evidence>
<dbReference type="CDD" id="cd00093">
    <property type="entry name" value="HTH_XRE"/>
    <property type="match status" value="1"/>
</dbReference>
<dbReference type="Gene3D" id="1.10.260.40">
    <property type="entry name" value="lambda repressor-like DNA-binding domains"/>
    <property type="match status" value="1"/>
</dbReference>
<feature type="domain" description="HTH cro/C1-type" evidence="3">
    <location>
        <begin position="28"/>
        <end position="82"/>
    </location>
</feature>
<reference evidence="4 5" key="2">
    <citation type="submission" date="2015-01" db="EMBL/GenBank/DDBJ databases">
        <title>Complete genome sequence of Pyrinomonas methylaliphatogenes type strain K22T.</title>
        <authorList>
            <person name="Lee K.C.Y."/>
            <person name="Power J.F."/>
            <person name="Dunfield P.F."/>
            <person name="Morgan X.C."/>
            <person name="Huttenhower C."/>
            <person name="Stott M.B."/>
        </authorList>
    </citation>
    <scope>NUCLEOTIDE SEQUENCE [LARGE SCALE GENOMIC DNA]</scope>
    <source>
        <strain evidence="4 5">K22</strain>
    </source>
</reference>
<dbReference type="InterPro" id="IPR011051">
    <property type="entry name" value="RmlC_Cupin_sf"/>
</dbReference>
<accession>A0A0B6WZM8</accession>
<evidence type="ECO:0000313" key="4">
    <source>
        <dbReference type="EMBL" id="CDM66167.1"/>
    </source>
</evidence>
<dbReference type="PANTHER" id="PTHR46797:SF1">
    <property type="entry name" value="METHYLPHOSPHONATE SYNTHASE"/>
    <property type="match status" value="1"/>
</dbReference>
<dbReference type="PROSITE" id="PS50943">
    <property type="entry name" value="HTH_CROC1"/>
    <property type="match status" value="1"/>
</dbReference>
<name>A0A0B6WZM8_9BACT</name>
<protein>
    <submittedName>
        <fullName evidence="4">Transcriptional regulator, XRE family with cupin sensor</fullName>
    </submittedName>
</protein>
<dbReference type="OrthoDB" id="9814553at2"/>
<dbReference type="Pfam" id="PF07883">
    <property type="entry name" value="Cupin_2"/>
    <property type="match status" value="1"/>
</dbReference>
<dbReference type="EMBL" id="CBXV010000007">
    <property type="protein sequence ID" value="CDM66167.1"/>
    <property type="molecule type" value="Genomic_DNA"/>
</dbReference>
<dbReference type="SMART" id="SM00530">
    <property type="entry name" value="HTH_XRE"/>
    <property type="match status" value="1"/>
</dbReference>
<dbReference type="Proteomes" id="UP000031518">
    <property type="component" value="Unassembled WGS sequence"/>
</dbReference>
<dbReference type="PANTHER" id="PTHR46797">
    <property type="entry name" value="HTH-TYPE TRANSCRIPTIONAL REGULATOR"/>
    <property type="match status" value="1"/>
</dbReference>
<keyword evidence="2" id="KW-0175">Coiled coil</keyword>
<dbReference type="SUPFAM" id="SSF47413">
    <property type="entry name" value="lambda repressor-like DNA-binding domains"/>
    <property type="match status" value="1"/>
</dbReference>
<dbReference type="InterPro" id="IPR050807">
    <property type="entry name" value="TransReg_Diox_bact_type"/>
</dbReference>
<keyword evidence="5" id="KW-1185">Reference proteome</keyword>
<gene>
    <name evidence="4" type="ORF">PYK22_02179</name>
</gene>
<dbReference type="InterPro" id="IPR010982">
    <property type="entry name" value="Lambda_DNA-bd_dom_sf"/>
</dbReference>
<dbReference type="SUPFAM" id="SSF51182">
    <property type="entry name" value="RmlC-like cupins"/>
    <property type="match status" value="1"/>
</dbReference>
<dbReference type="GO" id="GO:0005829">
    <property type="term" value="C:cytosol"/>
    <property type="evidence" value="ECO:0007669"/>
    <property type="project" value="TreeGrafter"/>
</dbReference>
<reference evidence="4 5" key="1">
    <citation type="submission" date="2013-12" db="EMBL/GenBank/DDBJ databases">
        <authorList>
            <person name="Stott M."/>
        </authorList>
    </citation>
    <scope>NUCLEOTIDE SEQUENCE [LARGE SCALE GENOMIC DNA]</scope>
    <source>
        <strain evidence="4 5">K22</strain>
    </source>
</reference>
<dbReference type="RefSeq" id="WP_041977122.1">
    <property type="nucleotide sequence ID" value="NZ_CBXV010000007.1"/>
</dbReference>
<dbReference type="Gene3D" id="2.60.120.10">
    <property type="entry name" value="Jelly Rolls"/>
    <property type="match status" value="1"/>
</dbReference>